<reference evidence="3" key="1">
    <citation type="submission" date="2020-07" db="EMBL/GenBank/DDBJ databases">
        <title>Huge and variable diversity of episymbiotic CPR bacteria and DPANN archaea in groundwater ecosystems.</title>
        <authorList>
            <person name="He C.Y."/>
            <person name="Keren R."/>
            <person name="Whittaker M."/>
            <person name="Farag I.F."/>
            <person name="Doudna J."/>
            <person name="Cate J.H.D."/>
            <person name="Banfield J.F."/>
        </authorList>
    </citation>
    <scope>NUCLEOTIDE SEQUENCE</scope>
    <source>
        <strain evidence="3">NC_groundwater_1482_Ag_S-0.65um_47_24</strain>
    </source>
</reference>
<dbReference type="InterPro" id="IPR029068">
    <property type="entry name" value="Glyas_Bleomycin-R_OHBP_Dase"/>
</dbReference>
<gene>
    <name evidence="3" type="ORF">HY730_04385</name>
</gene>
<proteinExistence type="predicted"/>
<dbReference type="GO" id="GO:0046872">
    <property type="term" value="F:metal ion binding"/>
    <property type="evidence" value="ECO:0007669"/>
    <property type="project" value="UniProtKB-KW"/>
</dbReference>
<dbReference type="AlphaFoldDB" id="A0A933GM11"/>
<dbReference type="InterPro" id="IPR051785">
    <property type="entry name" value="MMCE/EMCE_epimerase"/>
</dbReference>
<dbReference type="EMBL" id="JACQWF010000200">
    <property type="protein sequence ID" value="MBI4595600.1"/>
    <property type="molecule type" value="Genomic_DNA"/>
</dbReference>
<evidence type="ECO:0000313" key="4">
    <source>
        <dbReference type="Proteomes" id="UP000772181"/>
    </source>
</evidence>
<dbReference type="InterPro" id="IPR037523">
    <property type="entry name" value="VOC_core"/>
</dbReference>
<evidence type="ECO:0000256" key="1">
    <source>
        <dbReference type="ARBA" id="ARBA00022723"/>
    </source>
</evidence>
<sequence>MKVQKIHHVSVLVKDLEKAGKLYSDLFGIEFDGPYEQKDLDVRFLSSSIGLNLASPLTPDGPTARSLERRGEGLSMLVFNVPNLDTALVDMQSHGIRVVGREDRPKERVASLHPKDLCGVMVELWED</sequence>
<comment type="caution">
    <text evidence="3">The sequence shown here is derived from an EMBL/GenBank/DDBJ whole genome shotgun (WGS) entry which is preliminary data.</text>
</comment>
<dbReference type="PANTHER" id="PTHR43048">
    <property type="entry name" value="METHYLMALONYL-COA EPIMERASE"/>
    <property type="match status" value="1"/>
</dbReference>
<evidence type="ECO:0000259" key="2">
    <source>
        <dbReference type="PROSITE" id="PS51819"/>
    </source>
</evidence>
<dbReference type="GO" id="GO:0004493">
    <property type="term" value="F:methylmalonyl-CoA epimerase activity"/>
    <property type="evidence" value="ECO:0007669"/>
    <property type="project" value="TreeGrafter"/>
</dbReference>
<accession>A0A933GM11</accession>
<dbReference type="Gene3D" id="3.10.180.10">
    <property type="entry name" value="2,3-Dihydroxybiphenyl 1,2-Dioxygenase, domain 1"/>
    <property type="match status" value="1"/>
</dbReference>
<dbReference type="SUPFAM" id="SSF54593">
    <property type="entry name" value="Glyoxalase/Bleomycin resistance protein/Dihydroxybiphenyl dioxygenase"/>
    <property type="match status" value="1"/>
</dbReference>
<dbReference type="Pfam" id="PF13669">
    <property type="entry name" value="Glyoxalase_4"/>
    <property type="match status" value="1"/>
</dbReference>
<evidence type="ECO:0000313" key="3">
    <source>
        <dbReference type="EMBL" id="MBI4595600.1"/>
    </source>
</evidence>
<name>A0A933GM11_UNCTE</name>
<organism evidence="3 4">
    <name type="scientific">Tectimicrobiota bacterium</name>
    <dbReference type="NCBI Taxonomy" id="2528274"/>
    <lineage>
        <taxon>Bacteria</taxon>
        <taxon>Pseudomonadati</taxon>
        <taxon>Nitrospinota/Tectimicrobiota group</taxon>
        <taxon>Candidatus Tectimicrobiota</taxon>
    </lineage>
</organism>
<dbReference type="Proteomes" id="UP000772181">
    <property type="component" value="Unassembled WGS sequence"/>
</dbReference>
<feature type="domain" description="VOC" evidence="2">
    <location>
        <begin position="5"/>
        <end position="127"/>
    </location>
</feature>
<protein>
    <submittedName>
        <fullName evidence="3">VOC family protein</fullName>
    </submittedName>
</protein>
<dbReference type="GO" id="GO:0046491">
    <property type="term" value="P:L-methylmalonyl-CoA metabolic process"/>
    <property type="evidence" value="ECO:0007669"/>
    <property type="project" value="TreeGrafter"/>
</dbReference>
<dbReference type="PROSITE" id="PS51819">
    <property type="entry name" value="VOC"/>
    <property type="match status" value="1"/>
</dbReference>
<keyword evidence="1" id="KW-0479">Metal-binding</keyword>
<dbReference type="PANTHER" id="PTHR43048:SF3">
    <property type="entry name" value="METHYLMALONYL-COA EPIMERASE, MITOCHONDRIAL"/>
    <property type="match status" value="1"/>
</dbReference>